<dbReference type="GO" id="GO:0016743">
    <property type="term" value="F:carboxyl- or carbamoyltransferase activity"/>
    <property type="evidence" value="ECO:0007669"/>
    <property type="project" value="UniProtKB-UniRule"/>
</dbReference>
<dbReference type="InterPro" id="IPR017968">
    <property type="entry name" value="Acylphosphatase_CS"/>
</dbReference>
<comment type="catalytic activity">
    <reaction evidence="9">
        <text>an acyl phosphate + H2O = a carboxylate + phosphate + H(+)</text>
        <dbReference type="Rhea" id="RHEA:14965"/>
        <dbReference type="ChEBI" id="CHEBI:15377"/>
        <dbReference type="ChEBI" id="CHEBI:15378"/>
        <dbReference type="ChEBI" id="CHEBI:29067"/>
        <dbReference type="ChEBI" id="CHEBI:43474"/>
        <dbReference type="ChEBI" id="CHEBI:59918"/>
        <dbReference type="EC" id="3.6.1.7"/>
    </reaction>
</comment>
<dbReference type="Proteomes" id="UP000269883">
    <property type="component" value="Chromosome"/>
</dbReference>
<evidence type="ECO:0000256" key="7">
    <source>
        <dbReference type="ARBA" id="ARBA00048220"/>
    </source>
</evidence>
<evidence type="ECO:0000256" key="9">
    <source>
        <dbReference type="PROSITE-ProRule" id="PRU00520"/>
    </source>
</evidence>
<keyword evidence="4" id="KW-0479">Metal-binding</keyword>
<dbReference type="InterPro" id="IPR001792">
    <property type="entry name" value="Acylphosphatase-like_dom"/>
</dbReference>
<dbReference type="NCBIfam" id="TIGR00143">
    <property type="entry name" value="hypF"/>
    <property type="match status" value="1"/>
</dbReference>
<gene>
    <name evidence="12" type="ORF">DFE_1662</name>
</gene>
<evidence type="ECO:0000256" key="4">
    <source>
        <dbReference type="ARBA" id="ARBA00022723"/>
    </source>
</evidence>
<dbReference type="KEGG" id="dfl:DFE_1662"/>
<evidence type="ECO:0000256" key="6">
    <source>
        <dbReference type="ARBA" id="ARBA00022833"/>
    </source>
</evidence>
<dbReference type="PIRSF" id="PIRSF006256">
    <property type="entry name" value="CMPcnvr_hdrg_mat"/>
    <property type="match status" value="1"/>
</dbReference>
<dbReference type="PROSITE" id="PS00150">
    <property type="entry name" value="ACYLPHOSPHATASE_1"/>
    <property type="match status" value="1"/>
</dbReference>
<dbReference type="AlphaFoldDB" id="A0A2Z6AYV9"/>
<dbReference type="EMBL" id="AP017378">
    <property type="protein sequence ID" value="BBD08388.1"/>
    <property type="molecule type" value="Genomic_DNA"/>
</dbReference>
<dbReference type="UniPathway" id="UPA00335"/>
<comment type="catalytic activity">
    <reaction evidence="7">
        <text>C-terminal L-cysteinyl-[HypE protein] + carbamoyl phosphate + ATP + H2O = C-terminal S-carboxamide-L-cysteinyl-[HypE protein] + AMP + phosphate + diphosphate + H(+)</text>
        <dbReference type="Rhea" id="RHEA:55636"/>
        <dbReference type="Rhea" id="RHEA-COMP:14247"/>
        <dbReference type="Rhea" id="RHEA-COMP:14392"/>
        <dbReference type="ChEBI" id="CHEBI:15377"/>
        <dbReference type="ChEBI" id="CHEBI:15378"/>
        <dbReference type="ChEBI" id="CHEBI:30616"/>
        <dbReference type="ChEBI" id="CHEBI:33019"/>
        <dbReference type="ChEBI" id="CHEBI:43474"/>
        <dbReference type="ChEBI" id="CHEBI:58228"/>
        <dbReference type="ChEBI" id="CHEBI:76913"/>
        <dbReference type="ChEBI" id="CHEBI:139126"/>
        <dbReference type="ChEBI" id="CHEBI:456215"/>
    </reaction>
</comment>
<dbReference type="PROSITE" id="PS51160">
    <property type="entry name" value="ACYLPHOSPHATASE_3"/>
    <property type="match status" value="1"/>
</dbReference>
<evidence type="ECO:0000259" key="11">
    <source>
        <dbReference type="PROSITE" id="PS51163"/>
    </source>
</evidence>
<evidence type="ECO:0000256" key="3">
    <source>
        <dbReference type="ARBA" id="ARBA00022598"/>
    </source>
</evidence>
<evidence type="ECO:0000313" key="13">
    <source>
        <dbReference type="Proteomes" id="UP000269883"/>
    </source>
</evidence>
<dbReference type="Gene3D" id="3.90.870.50">
    <property type="match status" value="1"/>
</dbReference>
<keyword evidence="6" id="KW-0862">Zinc</keyword>
<dbReference type="InterPro" id="IPR011125">
    <property type="entry name" value="Znf_HypF"/>
</dbReference>
<dbReference type="InterPro" id="IPR041440">
    <property type="entry name" value="HypF_C"/>
</dbReference>
<comment type="similarity">
    <text evidence="2 8">Belongs to the carbamoyltransferase HypF family.</text>
</comment>
<protein>
    <recommendedName>
        <fullName evidence="8">Carbamoyltransferase</fullName>
        <ecNumber evidence="8">6.2.-.-</ecNumber>
    </recommendedName>
</protein>
<dbReference type="InterPro" id="IPR017945">
    <property type="entry name" value="DHBP_synth_RibB-like_a/b_dom"/>
</dbReference>
<dbReference type="EC" id="6.2.-.-" evidence="8"/>
<name>A0A2Z6AYV9_9BACT</name>
<proteinExistence type="inferred from homology"/>
<evidence type="ECO:0000313" key="12">
    <source>
        <dbReference type="EMBL" id="BBD08388.1"/>
    </source>
</evidence>
<keyword evidence="9" id="KW-0378">Hydrolase</keyword>
<dbReference type="RefSeq" id="WP_126381375.1">
    <property type="nucleotide sequence ID" value="NZ_AP017378.1"/>
</dbReference>
<dbReference type="InterPro" id="IPR006070">
    <property type="entry name" value="Sua5-like_dom"/>
</dbReference>
<accession>A0A2Z6AYV9</accession>
<dbReference type="SUPFAM" id="SSF54975">
    <property type="entry name" value="Acylphosphatase/BLUF domain-like"/>
    <property type="match status" value="1"/>
</dbReference>
<comment type="pathway">
    <text evidence="1">Protein modification; [NiFe] hydrogenase maturation.</text>
</comment>
<sequence length="789" mass="85402">MDTARKRFTITGAVQGVGFRPFIYRIALDHSLTGSVKNTPEGVIIEIQGPADAVTAFSTDLHDKLPPLASIVTCDEKILAPVPDENAFEIIASTGGEGHSVLISPDVATCNDCLDDMNDPDNPRYLYPFTNCTNCGPRYTITRSIPYDRDKTSMACFPLCESCAKEYQDPLDRRFHAQPNACPICGPEVWLTTPDGKELARGEEALRQLASELAAGKVAAVKGLGGFHLACDATDENAVTTLRQRKNRYGKPLAVMVPDLDAARQLAELGEAESDWLTGIKRPIVLAQGLTPSPLAPAVAPDTPFVGLMLPYTPLHHVLFNFYGKELGGARLPALVMTSGNLSSEPISLGNREALSRLSNIADVFLLHNRDILIRCDDSVLRVVNDGHAKDAPQFLRRARGFTPSPVFLSRGGPCVLGTGPELKTTLCLTKNDQAFVSQHIGTMENLETFGFYKEIAAHLQGILQVEPQAVICDLHPNYMTTEFARESGLPMHRVQHHVAHVHAVMAENKFDGACIGLALDGTGYGEDGTLWGGEVLLVDNEELCHERLAHFSPVRLPGGEAAIKEPWRIAQSMLWELGQFEPFGRTWGWLDDHAQASAIVTQMLERNVNCPASTSCGRLFDAVSALLNLKPVISYEAEAAIMLESVQDMTENTAYPCALRTASQPALLDTLALFACVAEDWEAGTDPAIISRRFHLGLIQGLADTARAFADVTGISHVGLSGGVMLNKTLAEGLPRALRNLGLSPLTHRELPPGDACISLGQAAYGVRLLEKDDDFQASNTCLSATAK</sequence>
<dbReference type="GO" id="GO:0003998">
    <property type="term" value="F:acylphosphatase activity"/>
    <property type="evidence" value="ECO:0007669"/>
    <property type="project" value="UniProtKB-EC"/>
</dbReference>
<dbReference type="InterPro" id="IPR055128">
    <property type="entry name" value="HypF_C_2"/>
</dbReference>
<feature type="active site" evidence="9">
    <location>
        <position position="38"/>
    </location>
</feature>
<dbReference type="Pfam" id="PF22521">
    <property type="entry name" value="HypF_C_2"/>
    <property type="match status" value="1"/>
</dbReference>
<dbReference type="PROSITE" id="PS51163">
    <property type="entry name" value="YRDC"/>
    <property type="match status" value="1"/>
</dbReference>
<dbReference type="GO" id="GO:0008270">
    <property type="term" value="F:zinc ion binding"/>
    <property type="evidence" value="ECO:0007669"/>
    <property type="project" value="UniProtKB-KW"/>
</dbReference>
<dbReference type="PANTHER" id="PTHR42959">
    <property type="entry name" value="CARBAMOYLTRANSFERASE"/>
    <property type="match status" value="1"/>
</dbReference>
<organism evidence="12 13">
    <name type="scientific">Desulfovibrio ferrophilus</name>
    <dbReference type="NCBI Taxonomy" id="241368"/>
    <lineage>
        <taxon>Bacteria</taxon>
        <taxon>Pseudomonadati</taxon>
        <taxon>Thermodesulfobacteriota</taxon>
        <taxon>Desulfovibrionia</taxon>
        <taxon>Desulfovibrionales</taxon>
        <taxon>Desulfovibrionaceae</taxon>
        <taxon>Desulfovibrio</taxon>
    </lineage>
</organism>
<evidence type="ECO:0000256" key="1">
    <source>
        <dbReference type="ARBA" id="ARBA00004711"/>
    </source>
</evidence>
<dbReference type="InterPro" id="IPR036046">
    <property type="entry name" value="Acylphosphatase-like_dom_sf"/>
</dbReference>
<dbReference type="Pfam" id="PF00708">
    <property type="entry name" value="Acylphosphatase"/>
    <property type="match status" value="1"/>
</dbReference>
<evidence type="ECO:0000256" key="8">
    <source>
        <dbReference type="PIRNR" id="PIRNR006256"/>
    </source>
</evidence>
<dbReference type="Gene3D" id="3.30.110.120">
    <property type="match status" value="1"/>
</dbReference>
<dbReference type="GO" id="GO:0051604">
    <property type="term" value="P:protein maturation"/>
    <property type="evidence" value="ECO:0007669"/>
    <property type="project" value="TreeGrafter"/>
</dbReference>
<dbReference type="Pfam" id="PF01300">
    <property type="entry name" value="Sua5_yciO_yrdC"/>
    <property type="match status" value="1"/>
</dbReference>
<keyword evidence="3" id="KW-0436">Ligase</keyword>
<dbReference type="SUPFAM" id="SSF55821">
    <property type="entry name" value="YrdC/RibB"/>
    <property type="match status" value="1"/>
</dbReference>
<dbReference type="Gene3D" id="3.30.420.40">
    <property type="match status" value="1"/>
</dbReference>
<feature type="domain" description="YrdC-like" evidence="11">
    <location>
        <begin position="203"/>
        <end position="401"/>
    </location>
</feature>
<dbReference type="InterPro" id="IPR004421">
    <property type="entry name" value="Carbamoyltransferase_HypF"/>
</dbReference>
<dbReference type="Pfam" id="PF17788">
    <property type="entry name" value="HypF_C"/>
    <property type="match status" value="1"/>
</dbReference>
<dbReference type="InterPro" id="IPR051060">
    <property type="entry name" value="Carbamoyltrans_HypF-like"/>
</dbReference>
<evidence type="ECO:0000256" key="2">
    <source>
        <dbReference type="ARBA" id="ARBA00008097"/>
    </source>
</evidence>
<dbReference type="GO" id="GO:0003725">
    <property type="term" value="F:double-stranded RNA binding"/>
    <property type="evidence" value="ECO:0007669"/>
    <property type="project" value="InterPro"/>
</dbReference>
<feature type="domain" description="Acylphosphatase-like" evidence="10">
    <location>
        <begin position="5"/>
        <end position="92"/>
    </location>
</feature>
<keyword evidence="13" id="KW-1185">Reference proteome</keyword>
<dbReference type="GO" id="GO:0016874">
    <property type="term" value="F:ligase activity"/>
    <property type="evidence" value="ECO:0007669"/>
    <property type="project" value="UniProtKB-UniRule"/>
</dbReference>
<evidence type="ECO:0000256" key="5">
    <source>
        <dbReference type="ARBA" id="ARBA00022771"/>
    </source>
</evidence>
<evidence type="ECO:0000259" key="10">
    <source>
        <dbReference type="PROSITE" id="PS51160"/>
    </source>
</evidence>
<feature type="active site" evidence="9">
    <location>
        <position position="20"/>
    </location>
</feature>
<dbReference type="Gene3D" id="3.30.420.360">
    <property type="match status" value="1"/>
</dbReference>
<dbReference type="PANTHER" id="PTHR42959:SF1">
    <property type="entry name" value="CARBAMOYLTRANSFERASE HYPF"/>
    <property type="match status" value="1"/>
</dbReference>
<reference evidence="12 13" key="1">
    <citation type="journal article" date="2018" name="Sci. Adv.">
        <title>Multi-heme cytochromes provide a pathway for survival in energy-limited environments.</title>
        <authorList>
            <person name="Deng X."/>
            <person name="Dohmae N."/>
            <person name="Nealson K.H."/>
            <person name="Hashimoto K."/>
            <person name="Okamoto A."/>
        </authorList>
    </citation>
    <scope>NUCLEOTIDE SEQUENCE [LARGE SCALE GENOMIC DNA]</scope>
    <source>
        <strain evidence="12 13">IS5</strain>
    </source>
</reference>
<keyword evidence="5" id="KW-0863">Zinc-finger</keyword>
<dbReference type="Pfam" id="PF07503">
    <property type="entry name" value="zf-HYPF"/>
    <property type="match status" value="2"/>
</dbReference>
<dbReference type="OrthoDB" id="9808093at2"/>